<sequence length="201" mass="21819">MKYERDTQIERKPRVGMIVSVWNWLAGKEEQCESHVKREVHDEAGRKYVSKGTTISAVKVKKAEHCAVVAEGHTGGEDGERVWANVAVPVACACMTSTTPEAIAGRTDGEGAERMCPLSSGPGDPAELAQPITGRRWYAVTWGLDVGIFEGWTYVQPLVISVSGSAYECDKSYDDALHKYHIGVTEGTILKLTAGPPIGWA</sequence>
<dbReference type="Proteomes" id="UP000287166">
    <property type="component" value="Unassembled WGS sequence"/>
</dbReference>
<dbReference type="RefSeq" id="XP_027608972.1">
    <property type="nucleotide sequence ID" value="XM_027753171.1"/>
</dbReference>
<dbReference type="OrthoDB" id="2757443at2759"/>
<proteinExistence type="predicted"/>
<protein>
    <submittedName>
        <fullName evidence="1">Uncharacterized protein</fullName>
    </submittedName>
</protein>
<name>A0A401G7D5_9APHY</name>
<dbReference type="InParanoid" id="A0A401G7D5"/>
<dbReference type="AlphaFoldDB" id="A0A401G7D5"/>
<evidence type="ECO:0000313" key="1">
    <source>
        <dbReference type="EMBL" id="GBE78059.1"/>
    </source>
</evidence>
<accession>A0A401G7D5</accession>
<comment type="caution">
    <text evidence="1">The sequence shown here is derived from an EMBL/GenBank/DDBJ whole genome shotgun (WGS) entry which is preliminary data.</text>
</comment>
<dbReference type="SUPFAM" id="SSF55658">
    <property type="entry name" value="L9 N-domain-like"/>
    <property type="match status" value="1"/>
</dbReference>
<gene>
    <name evidence="1" type="ORF">SCP_0109410</name>
</gene>
<reference evidence="1 2" key="1">
    <citation type="journal article" date="2018" name="Sci. Rep.">
        <title>Genome sequence of the cauliflower mushroom Sparassis crispa (Hanabiratake) and its association with beneficial usage.</title>
        <authorList>
            <person name="Kiyama R."/>
            <person name="Furutani Y."/>
            <person name="Kawaguchi K."/>
            <person name="Nakanishi T."/>
        </authorList>
    </citation>
    <scope>NUCLEOTIDE SEQUENCE [LARGE SCALE GENOMIC DNA]</scope>
</reference>
<keyword evidence="2" id="KW-1185">Reference proteome</keyword>
<dbReference type="GeneID" id="38774976"/>
<organism evidence="1 2">
    <name type="scientific">Sparassis crispa</name>
    <dbReference type="NCBI Taxonomy" id="139825"/>
    <lineage>
        <taxon>Eukaryota</taxon>
        <taxon>Fungi</taxon>
        <taxon>Dikarya</taxon>
        <taxon>Basidiomycota</taxon>
        <taxon>Agaricomycotina</taxon>
        <taxon>Agaricomycetes</taxon>
        <taxon>Polyporales</taxon>
        <taxon>Sparassidaceae</taxon>
        <taxon>Sparassis</taxon>
    </lineage>
</organism>
<evidence type="ECO:0000313" key="2">
    <source>
        <dbReference type="Proteomes" id="UP000287166"/>
    </source>
</evidence>
<dbReference type="InterPro" id="IPR009027">
    <property type="entry name" value="Ribosomal_bL9/RNase_H1_N"/>
</dbReference>
<dbReference type="EMBL" id="BFAD01000001">
    <property type="protein sequence ID" value="GBE78059.1"/>
    <property type="molecule type" value="Genomic_DNA"/>
</dbReference>